<dbReference type="InParanoid" id="A0A152A3F4"/>
<name>A0A152A3F4_TIELA</name>
<evidence type="ECO:0000256" key="1">
    <source>
        <dbReference type="SAM" id="Phobius"/>
    </source>
</evidence>
<keyword evidence="3" id="KW-1185">Reference proteome</keyword>
<protein>
    <submittedName>
        <fullName evidence="2">Uncharacterized protein</fullName>
    </submittedName>
</protein>
<reference evidence="2 3" key="1">
    <citation type="submission" date="2015-12" db="EMBL/GenBank/DDBJ databases">
        <title>Dictyostelia acquired genes for synthesis and detection of signals that induce cell-type specialization by lateral gene transfer from prokaryotes.</title>
        <authorList>
            <person name="Gloeckner G."/>
            <person name="Schaap P."/>
        </authorList>
    </citation>
    <scope>NUCLEOTIDE SEQUENCE [LARGE SCALE GENOMIC DNA]</scope>
    <source>
        <strain evidence="2 3">TK</strain>
    </source>
</reference>
<keyword evidence="1" id="KW-1133">Transmembrane helix</keyword>
<proteinExistence type="predicted"/>
<sequence>MQEGLNNLLPNLVTQSTEISITESLIETKELVETNSIECSGLAFLAVIVMVGVAATNMCISSGKKIKSHMQRKFKDNIRKKNTIHWLVFNKNDTPDQRKEKWDSFNAIIDEFFPDNSSYYKTIAKDVVSNPYDYHSATNSEGDLDTPFFDQHIWEGSFSEYIIGSYEVSGGVAAYFIYYKADVQLFIPTFTRWFGNEKAYVNSTFNSMGETIDELITKELFVNGANDETVNNVLDKTACRFKIRGYGN</sequence>
<comment type="caution">
    <text evidence="2">The sequence shown here is derived from an EMBL/GenBank/DDBJ whole genome shotgun (WGS) entry which is preliminary data.</text>
</comment>
<evidence type="ECO:0000313" key="2">
    <source>
        <dbReference type="EMBL" id="KYR00756.1"/>
    </source>
</evidence>
<keyword evidence="1" id="KW-0472">Membrane</keyword>
<accession>A0A152A3F4</accession>
<evidence type="ECO:0000313" key="3">
    <source>
        <dbReference type="Proteomes" id="UP000076078"/>
    </source>
</evidence>
<organism evidence="2 3">
    <name type="scientific">Tieghemostelium lacteum</name>
    <name type="common">Slime mold</name>
    <name type="synonym">Dictyostelium lacteum</name>
    <dbReference type="NCBI Taxonomy" id="361077"/>
    <lineage>
        <taxon>Eukaryota</taxon>
        <taxon>Amoebozoa</taxon>
        <taxon>Evosea</taxon>
        <taxon>Eumycetozoa</taxon>
        <taxon>Dictyostelia</taxon>
        <taxon>Dictyosteliales</taxon>
        <taxon>Raperosteliaceae</taxon>
        <taxon>Tieghemostelium</taxon>
    </lineage>
</organism>
<keyword evidence="1" id="KW-0812">Transmembrane</keyword>
<feature type="transmembrane region" description="Helical" evidence="1">
    <location>
        <begin position="41"/>
        <end position="60"/>
    </location>
</feature>
<dbReference type="AlphaFoldDB" id="A0A152A3F4"/>
<dbReference type="EMBL" id="LODT01000013">
    <property type="protein sequence ID" value="KYR00756.1"/>
    <property type="molecule type" value="Genomic_DNA"/>
</dbReference>
<dbReference type="Proteomes" id="UP000076078">
    <property type="component" value="Unassembled WGS sequence"/>
</dbReference>
<gene>
    <name evidence="2" type="ORF">DLAC_02799</name>
</gene>